<evidence type="ECO:0000313" key="4">
    <source>
        <dbReference type="EMBL" id="KGF88629.1"/>
    </source>
</evidence>
<dbReference type="InterPro" id="IPR032528">
    <property type="entry name" value="Ribosom_S30AE_C"/>
</dbReference>
<dbReference type="PANTHER" id="PTHR33231:SF1">
    <property type="entry name" value="30S RIBOSOMAL PROTEIN"/>
    <property type="match status" value="1"/>
</dbReference>
<dbReference type="InterPro" id="IPR038416">
    <property type="entry name" value="Ribosom_S30AE_C_sf"/>
</dbReference>
<organism evidence="4 5">
    <name type="scientific">Prochlorococcus marinus str. GP2</name>
    <dbReference type="NCBI Taxonomy" id="59925"/>
    <lineage>
        <taxon>Bacteria</taxon>
        <taxon>Bacillati</taxon>
        <taxon>Cyanobacteriota</taxon>
        <taxon>Cyanophyceae</taxon>
        <taxon>Synechococcales</taxon>
        <taxon>Prochlorococcaceae</taxon>
        <taxon>Prochlorococcus</taxon>
    </lineage>
</organism>
<dbReference type="OrthoDB" id="9794975at2"/>
<dbReference type="GO" id="GO:0043024">
    <property type="term" value="F:ribosomal small subunit binding"/>
    <property type="evidence" value="ECO:0007669"/>
    <property type="project" value="TreeGrafter"/>
</dbReference>
<comment type="subunit">
    <text evidence="2">Interacts with 100S ribosomes.</text>
</comment>
<dbReference type="Gene3D" id="3.30.505.50">
    <property type="entry name" value="Sigma 54 modulation/S30EA ribosomal protein, C-terminal domain"/>
    <property type="match status" value="1"/>
</dbReference>
<dbReference type="SUPFAM" id="SSF69754">
    <property type="entry name" value="Ribosome binding protein Y (YfiA homologue)"/>
    <property type="match status" value="1"/>
</dbReference>
<name>A0A0A1ZK63_PROMR</name>
<dbReference type="STRING" id="59925.EU91_0564"/>
<dbReference type="Proteomes" id="UP000030598">
    <property type="component" value="Unassembled WGS sequence"/>
</dbReference>
<dbReference type="GO" id="GO:0045900">
    <property type="term" value="P:negative regulation of translational elongation"/>
    <property type="evidence" value="ECO:0007669"/>
    <property type="project" value="TreeGrafter"/>
</dbReference>
<reference evidence="5" key="1">
    <citation type="journal article" date="2014" name="Sci. Data">
        <title>Genomes of diverse isolates of the marine cyanobacterium Prochlorococcus.</title>
        <authorList>
            <person name="Biller S."/>
            <person name="Berube P."/>
            <person name="Thompson J."/>
            <person name="Kelly L."/>
            <person name="Roggensack S."/>
            <person name="Awad L."/>
            <person name="Roache-Johnson K."/>
            <person name="Ding H."/>
            <person name="Giovannoni S.J."/>
            <person name="Moore L.R."/>
            <person name="Chisholm S.W."/>
        </authorList>
    </citation>
    <scope>NUCLEOTIDE SEQUENCE [LARGE SCALE GENOMIC DNA]</scope>
    <source>
        <strain evidence="5">GP2</strain>
    </source>
</reference>
<dbReference type="RefSeq" id="WP_032524117.1">
    <property type="nucleotide sequence ID" value="NZ_CP138934.1"/>
</dbReference>
<sequence length="194" mass="22600">MKILIHGKNLELTGALKEYTEAKIEKATHHYKDIVKEADIHLSIEKNPRVSFQTAEVTIFANGTIIRAEEKTENLYSSIDLVSNKLCRKLRKYKERNNKTIHNKQFKNKDSLPIESMESNFLDKALIREGMEASLPEPSIKNKYFEMTPISSEEARKQLDLIDHDFYVFRNKKNNELQVIYKRNHGGYGLIQSK</sequence>
<evidence type="ECO:0000256" key="1">
    <source>
        <dbReference type="ARBA" id="ARBA00022845"/>
    </source>
</evidence>
<dbReference type="CDD" id="cd00552">
    <property type="entry name" value="RaiA"/>
    <property type="match status" value="1"/>
</dbReference>
<proteinExistence type="inferred from homology"/>
<dbReference type="InterPro" id="IPR036567">
    <property type="entry name" value="RHF-like"/>
</dbReference>
<comment type="caution">
    <text evidence="4">The sequence shown here is derived from an EMBL/GenBank/DDBJ whole genome shotgun (WGS) entry which is preliminary data.</text>
</comment>
<dbReference type="InterPro" id="IPR034694">
    <property type="entry name" value="HPF_long/plastid"/>
</dbReference>
<evidence type="ECO:0000256" key="2">
    <source>
        <dbReference type="HAMAP-Rule" id="MF_00839"/>
    </source>
</evidence>
<keyword evidence="1 2" id="KW-0810">Translation regulation</keyword>
<dbReference type="GO" id="GO:0022627">
    <property type="term" value="C:cytosolic small ribosomal subunit"/>
    <property type="evidence" value="ECO:0007669"/>
    <property type="project" value="TreeGrafter"/>
</dbReference>
<dbReference type="PANTHER" id="PTHR33231">
    <property type="entry name" value="30S RIBOSOMAL PROTEIN"/>
    <property type="match status" value="1"/>
</dbReference>
<dbReference type="NCBIfam" id="TIGR00741">
    <property type="entry name" value="yfiA"/>
    <property type="match status" value="1"/>
</dbReference>
<dbReference type="eggNOG" id="COG1544">
    <property type="taxonomic scope" value="Bacteria"/>
</dbReference>
<accession>A0A0A1ZK63</accession>
<comment type="similarity">
    <text evidence="2">Belongs to the HPF/YfiA ribosome-associated protein family. Long HPF subfamily.</text>
</comment>
<dbReference type="HAMAP" id="MF_00839">
    <property type="entry name" value="HPF"/>
    <property type="match status" value="1"/>
</dbReference>
<dbReference type="InterPro" id="IPR050574">
    <property type="entry name" value="HPF/YfiA_ribosome-assoc"/>
</dbReference>
<dbReference type="EMBL" id="JNAH01000003">
    <property type="protein sequence ID" value="KGF88629.1"/>
    <property type="molecule type" value="Genomic_DNA"/>
</dbReference>
<dbReference type="AlphaFoldDB" id="A0A0A1ZK63"/>
<protein>
    <recommendedName>
        <fullName evidence="2">Ribosome hibernation promoting factor</fullName>
        <shortName evidence="2">HPF</shortName>
    </recommendedName>
</protein>
<comment type="function">
    <text evidence="2">Required for dimerization of active 70S ribosomes into 100S ribosomes in stationary phase; 100S ribosomes are translationally inactive and sometimes present during exponential growth.</text>
</comment>
<keyword evidence="2" id="KW-0963">Cytoplasm</keyword>
<dbReference type="InterPro" id="IPR003489">
    <property type="entry name" value="RHF/RaiA"/>
</dbReference>
<dbReference type="Pfam" id="PF16321">
    <property type="entry name" value="Ribosom_S30AE_C"/>
    <property type="match status" value="1"/>
</dbReference>
<dbReference type="Pfam" id="PF02482">
    <property type="entry name" value="Ribosomal_S30AE"/>
    <property type="match status" value="1"/>
</dbReference>
<dbReference type="Gene3D" id="3.30.160.100">
    <property type="entry name" value="Ribosome hibernation promotion factor-like"/>
    <property type="match status" value="1"/>
</dbReference>
<comment type="subcellular location">
    <subcellularLocation>
        <location evidence="2">Cytoplasm</location>
    </subcellularLocation>
</comment>
<gene>
    <name evidence="2" type="primary">hpf</name>
    <name evidence="4" type="ORF">EU91_0564</name>
</gene>
<evidence type="ECO:0000259" key="3">
    <source>
        <dbReference type="Pfam" id="PF16321"/>
    </source>
</evidence>
<evidence type="ECO:0000313" key="5">
    <source>
        <dbReference type="Proteomes" id="UP000030598"/>
    </source>
</evidence>
<feature type="domain" description="Sigma 54 modulation/S30EA ribosomal protein C-terminal" evidence="3">
    <location>
        <begin position="140"/>
        <end position="190"/>
    </location>
</feature>